<dbReference type="AlphaFoldDB" id="A0A1F5Q2R2"/>
<proteinExistence type="predicted"/>
<name>A0A1F5Q2R2_9BACT</name>
<protein>
    <submittedName>
        <fullName evidence="1">Uncharacterized protein</fullName>
    </submittedName>
</protein>
<gene>
    <name evidence="1" type="ORF">A3B10_01645</name>
</gene>
<dbReference type="Proteomes" id="UP000177281">
    <property type="component" value="Unassembled WGS sequence"/>
</dbReference>
<accession>A0A1F5Q2R2</accession>
<evidence type="ECO:0000313" key="1">
    <source>
        <dbReference type="EMBL" id="OGE96463.1"/>
    </source>
</evidence>
<dbReference type="EMBL" id="MFFB01000003">
    <property type="protein sequence ID" value="OGE96463.1"/>
    <property type="molecule type" value="Genomic_DNA"/>
</dbReference>
<reference evidence="1 2" key="1">
    <citation type="journal article" date="2016" name="Nat. Commun.">
        <title>Thousands of microbial genomes shed light on interconnected biogeochemical processes in an aquifer system.</title>
        <authorList>
            <person name="Anantharaman K."/>
            <person name="Brown C.T."/>
            <person name="Hug L.A."/>
            <person name="Sharon I."/>
            <person name="Castelle C.J."/>
            <person name="Probst A.J."/>
            <person name="Thomas B.C."/>
            <person name="Singh A."/>
            <person name="Wilkins M.J."/>
            <person name="Karaoz U."/>
            <person name="Brodie E.L."/>
            <person name="Williams K.H."/>
            <person name="Hubbard S.S."/>
            <person name="Banfield J.F."/>
        </authorList>
    </citation>
    <scope>NUCLEOTIDE SEQUENCE [LARGE SCALE GENOMIC DNA]</scope>
</reference>
<comment type="caution">
    <text evidence="1">The sequence shown here is derived from an EMBL/GenBank/DDBJ whole genome shotgun (WGS) entry which is preliminary data.</text>
</comment>
<organism evidence="1 2">
    <name type="scientific">Candidatus Doudnabacteria bacterium RIFCSPLOWO2_01_FULL_44_21</name>
    <dbReference type="NCBI Taxonomy" id="1817841"/>
    <lineage>
        <taxon>Bacteria</taxon>
        <taxon>Candidatus Doudnaibacteriota</taxon>
    </lineage>
</organism>
<evidence type="ECO:0000313" key="2">
    <source>
        <dbReference type="Proteomes" id="UP000177281"/>
    </source>
</evidence>
<sequence>MNNNEVPSPENVHSPEKKSYRYEIERNGGVNATTIQANSFEQAEAMANADLQERKFADPDADYKLHHAPYETDLE</sequence>